<dbReference type="Gene3D" id="1.20.272.10">
    <property type="match status" value="1"/>
</dbReference>
<evidence type="ECO:0000256" key="4">
    <source>
        <dbReference type="SAM" id="MobiDB-lite"/>
    </source>
</evidence>
<keyword evidence="2" id="KW-0547">Nucleotide-binding</keyword>
<dbReference type="GO" id="GO:0005524">
    <property type="term" value="F:ATP binding"/>
    <property type="evidence" value="ECO:0007669"/>
    <property type="project" value="UniProtKB-KW"/>
</dbReference>
<dbReference type="InterPro" id="IPR008921">
    <property type="entry name" value="DNA_pol3_clamp-load_cplx_C"/>
</dbReference>
<dbReference type="Pfam" id="PF12002">
    <property type="entry name" value="MgsA_C"/>
    <property type="match status" value="1"/>
</dbReference>
<sequence>MTPPADDLFSAAAEERLASSAPLAERLRPRHLDDVVGQEHLLAPGRPLRSLIESDRLPSVVLWGPPGTGKTTLARLVAGATGRAFEPLSAVSAGVKDVREVVARAAQRLGEHGRRTILFLDEVHRFNKAQQDALLPAVEDGTLTLIGATTENPFFEVNAPLLSRSTLFRLEPLGPAAVQALLERGLAAEGATADEDAVEHLADRAGGDGRAVLTALEVAVALAAGRHGGAGSAPHVTLGDAEAALDLRALRYGRDEHYDVVSAFIKSIRGSDADAGLYWLARMLAAGEDARFIARRLVILASEDVGMADPTALVVADAAARALELVGLPEAQLNLAQAVVHLATAPKSNRVTVALARAKADVADLPAGEVPIHLRDAHYRGAASLGHGEGYEYPHDAPGGWVDQEHRPAEVAARRYYEPSGHGHEEEIGRRMAARQQEQQG</sequence>
<dbReference type="CDD" id="cd00009">
    <property type="entry name" value="AAA"/>
    <property type="match status" value="1"/>
</dbReference>
<evidence type="ECO:0000256" key="2">
    <source>
        <dbReference type="ARBA" id="ARBA00022741"/>
    </source>
</evidence>
<dbReference type="GO" id="GO:0003677">
    <property type="term" value="F:DNA binding"/>
    <property type="evidence" value="ECO:0007669"/>
    <property type="project" value="InterPro"/>
</dbReference>
<dbReference type="FunFam" id="3.40.50.300:FF:000345">
    <property type="entry name" value="AAA family ATPase"/>
    <property type="match status" value="1"/>
</dbReference>
<dbReference type="Gene3D" id="1.10.3710.10">
    <property type="entry name" value="DNA polymerase III clamp loader subunits, C-terminal domain"/>
    <property type="match status" value="1"/>
</dbReference>
<dbReference type="InterPro" id="IPR032423">
    <property type="entry name" value="AAA_assoc_2"/>
</dbReference>
<gene>
    <name evidence="6" type="ORF">AVDCRST_MAG20-2422</name>
</gene>
<dbReference type="InterPro" id="IPR003593">
    <property type="entry name" value="AAA+_ATPase"/>
</dbReference>
<evidence type="ECO:0000313" key="6">
    <source>
        <dbReference type="EMBL" id="CAA9256732.1"/>
    </source>
</evidence>
<dbReference type="InterPro" id="IPR051314">
    <property type="entry name" value="AAA_ATPase_RarA/MGS1/WRNIP1"/>
</dbReference>
<name>A0A6J4IQL7_9ACTN</name>
<dbReference type="Gene3D" id="3.40.50.300">
    <property type="entry name" value="P-loop containing nucleotide triphosphate hydrolases"/>
    <property type="match status" value="1"/>
</dbReference>
<dbReference type="InterPro" id="IPR003959">
    <property type="entry name" value="ATPase_AAA_core"/>
</dbReference>
<feature type="domain" description="AAA+ ATPase" evidence="5">
    <location>
        <begin position="56"/>
        <end position="177"/>
    </location>
</feature>
<dbReference type="SUPFAM" id="SSF48019">
    <property type="entry name" value="post-AAA+ oligomerization domain-like"/>
    <property type="match status" value="1"/>
</dbReference>
<dbReference type="EMBL" id="CADCSY010000115">
    <property type="protein sequence ID" value="CAA9256732.1"/>
    <property type="molecule type" value="Genomic_DNA"/>
</dbReference>
<protein>
    <submittedName>
        <fullName evidence="6">Replication-associated recombination protein RarA</fullName>
    </submittedName>
</protein>
<dbReference type="FunFam" id="1.20.272.10:FF:000001">
    <property type="entry name" value="Putative AAA family ATPase"/>
    <property type="match status" value="1"/>
</dbReference>
<dbReference type="Gene3D" id="1.10.8.60">
    <property type="match status" value="1"/>
</dbReference>
<reference evidence="6" key="1">
    <citation type="submission" date="2020-02" db="EMBL/GenBank/DDBJ databases">
        <authorList>
            <person name="Meier V. D."/>
        </authorList>
    </citation>
    <scope>NUCLEOTIDE SEQUENCE</scope>
    <source>
        <strain evidence="6">AVDCRST_MAG20</strain>
    </source>
</reference>
<keyword evidence="3" id="KW-0067">ATP-binding</keyword>
<evidence type="ECO:0000256" key="3">
    <source>
        <dbReference type="ARBA" id="ARBA00022840"/>
    </source>
</evidence>
<dbReference type="PANTHER" id="PTHR13779:SF7">
    <property type="entry name" value="ATPASE WRNIP1"/>
    <property type="match status" value="1"/>
</dbReference>
<dbReference type="Pfam" id="PF16193">
    <property type="entry name" value="AAA_assoc_2"/>
    <property type="match status" value="1"/>
</dbReference>
<dbReference type="GO" id="GO:0016887">
    <property type="term" value="F:ATP hydrolysis activity"/>
    <property type="evidence" value="ECO:0007669"/>
    <property type="project" value="InterPro"/>
</dbReference>
<accession>A0A6J4IQL7</accession>
<dbReference type="GO" id="GO:0006261">
    <property type="term" value="P:DNA-templated DNA replication"/>
    <property type="evidence" value="ECO:0007669"/>
    <property type="project" value="TreeGrafter"/>
</dbReference>
<comment type="similarity">
    <text evidence="1">Belongs to the AAA ATPase family. RarA/MGS1/WRNIP1 subfamily.</text>
</comment>
<dbReference type="AlphaFoldDB" id="A0A6J4IQL7"/>
<dbReference type="SUPFAM" id="SSF52540">
    <property type="entry name" value="P-loop containing nucleoside triphosphate hydrolases"/>
    <property type="match status" value="1"/>
</dbReference>
<dbReference type="GO" id="GO:0017116">
    <property type="term" value="F:single-stranded DNA helicase activity"/>
    <property type="evidence" value="ECO:0007669"/>
    <property type="project" value="TreeGrafter"/>
</dbReference>
<dbReference type="PANTHER" id="PTHR13779">
    <property type="entry name" value="WERNER HELICASE-INTERACTING PROTEIN 1 FAMILY MEMBER"/>
    <property type="match status" value="1"/>
</dbReference>
<dbReference type="GO" id="GO:0000731">
    <property type="term" value="P:DNA synthesis involved in DNA repair"/>
    <property type="evidence" value="ECO:0007669"/>
    <property type="project" value="TreeGrafter"/>
</dbReference>
<dbReference type="InterPro" id="IPR027417">
    <property type="entry name" value="P-loop_NTPase"/>
</dbReference>
<proteinExistence type="inferred from homology"/>
<feature type="compositionally biased region" description="Basic and acidic residues" evidence="4">
    <location>
        <begin position="417"/>
        <end position="430"/>
    </location>
</feature>
<dbReference type="SMART" id="SM00382">
    <property type="entry name" value="AAA"/>
    <property type="match status" value="1"/>
</dbReference>
<dbReference type="InterPro" id="IPR021886">
    <property type="entry name" value="MgsA_C"/>
</dbReference>
<evidence type="ECO:0000256" key="1">
    <source>
        <dbReference type="ARBA" id="ARBA00008959"/>
    </source>
</evidence>
<feature type="region of interest" description="Disordered" evidence="4">
    <location>
        <begin position="417"/>
        <end position="441"/>
    </location>
</feature>
<dbReference type="GO" id="GO:0008047">
    <property type="term" value="F:enzyme activator activity"/>
    <property type="evidence" value="ECO:0007669"/>
    <property type="project" value="TreeGrafter"/>
</dbReference>
<dbReference type="Pfam" id="PF00004">
    <property type="entry name" value="AAA"/>
    <property type="match status" value="1"/>
</dbReference>
<evidence type="ECO:0000259" key="5">
    <source>
        <dbReference type="SMART" id="SM00382"/>
    </source>
</evidence>
<organism evidence="6">
    <name type="scientific">uncultured Acidimicrobiales bacterium</name>
    <dbReference type="NCBI Taxonomy" id="310071"/>
    <lineage>
        <taxon>Bacteria</taxon>
        <taxon>Bacillati</taxon>
        <taxon>Actinomycetota</taxon>
        <taxon>Acidimicrobiia</taxon>
        <taxon>Acidimicrobiales</taxon>
        <taxon>environmental samples</taxon>
    </lineage>
</organism>